<keyword evidence="6" id="KW-0812">Transmembrane</keyword>
<dbReference type="GO" id="GO:0071108">
    <property type="term" value="P:protein K48-linked deubiquitination"/>
    <property type="evidence" value="ECO:0007669"/>
    <property type="project" value="InterPro"/>
</dbReference>
<keyword evidence="6" id="KW-0472">Membrane</keyword>
<dbReference type="EC" id="3.4.19.12" evidence="5"/>
<dbReference type="GO" id="GO:1990380">
    <property type="term" value="F:K48-linked deubiquitinase activity"/>
    <property type="evidence" value="ECO:0007669"/>
    <property type="project" value="UniProtKB-UniRule"/>
</dbReference>
<proteinExistence type="inferred from homology"/>
<evidence type="ECO:0000256" key="6">
    <source>
        <dbReference type="SAM" id="Phobius"/>
    </source>
</evidence>
<dbReference type="GO" id="GO:0006508">
    <property type="term" value="P:proteolysis"/>
    <property type="evidence" value="ECO:0007669"/>
    <property type="project" value="UniProtKB-KW"/>
</dbReference>
<keyword evidence="6" id="KW-1133">Transmembrane helix</keyword>
<accession>A0A653DU64</accession>
<reference evidence="9 10" key="1">
    <citation type="submission" date="2019-01" db="EMBL/GenBank/DDBJ databases">
        <authorList>
            <person name="Sayadi A."/>
        </authorList>
    </citation>
    <scope>NUCLEOTIDE SEQUENCE [LARGE SCALE GENOMIC DNA]</scope>
</reference>
<feature type="domain" description="Deubiquitinating enzyme MINDY-3/4 conserved" evidence="7">
    <location>
        <begin position="18"/>
        <end position="199"/>
    </location>
</feature>
<dbReference type="Proteomes" id="UP000410492">
    <property type="component" value="Unassembled WGS sequence"/>
</dbReference>
<dbReference type="PANTHER" id="PTHR12473">
    <property type="entry name" value="UBIQUITIN CARBOXYL-TERMINAL HYDROLASE MINDY-4-RELATED"/>
    <property type="match status" value="1"/>
</dbReference>
<keyword evidence="3 5" id="KW-0378">Hydrolase</keyword>
<dbReference type="InterPro" id="IPR025257">
    <property type="entry name" value="MINDY-3/4_CD"/>
</dbReference>
<dbReference type="SMART" id="SM01174">
    <property type="entry name" value="DUF4205"/>
    <property type="match status" value="1"/>
</dbReference>
<evidence type="ECO:0000313" key="9">
    <source>
        <dbReference type="EMBL" id="VEN63766.1"/>
    </source>
</evidence>
<sequence>MMAETLPSAIEQELLGIKNLLWGNEIKPEIFKRWSQGFYFSSNEKSALEQAEGGPCAILAPVEAFIIKNLLLEFKDFSFRDKVNEDIQNRSLVNALCEILGQCNAKKYYIVYLDSDLSDPVSKTDLNGDNTSAATPLVIDPCRFHNEIKVHHFQCLDGVNKYYTENIAKIKAPYGVLLFLYSVIASKVSGIYYGKLKMN</sequence>
<dbReference type="EMBL" id="CAACVG010014829">
    <property type="protein sequence ID" value="VEN63766.1"/>
    <property type="molecule type" value="Genomic_DNA"/>
</dbReference>
<evidence type="ECO:0000256" key="1">
    <source>
        <dbReference type="ARBA" id="ARBA00011074"/>
    </source>
</evidence>
<feature type="transmembrane region" description="Helical" evidence="6">
    <location>
        <begin position="174"/>
        <end position="194"/>
    </location>
</feature>
<protein>
    <recommendedName>
        <fullName evidence="5">Ubiquitin carboxyl-terminal hydrolase MINDY</fullName>
        <ecNumber evidence="5">3.4.19.12</ecNumber>
    </recommendedName>
</protein>
<keyword evidence="2 5" id="KW-0645">Protease</keyword>
<comment type="similarity">
    <text evidence="1 5">Belongs to the MINDY deubiquitinase family. FAM188 subfamily.</text>
</comment>
<keyword evidence="4 5" id="KW-0788">Thiol protease</keyword>
<dbReference type="AlphaFoldDB" id="A0A653DU64"/>
<organism evidence="9 10">
    <name type="scientific">Callosobruchus maculatus</name>
    <name type="common">Southern cowpea weevil</name>
    <name type="synonym">Pulse bruchid</name>
    <dbReference type="NCBI Taxonomy" id="64391"/>
    <lineage>
        <taxon>Eukaryota</taxon>
        <taxon>Metazoa</taxon>
        <taxon>Ecdysozoa</taxon>
        <taxon>Arthropoda</taxon>
        <taxon>Hexapoda</taxon>
        <taxon>Insecta</taxon>
        <taxon>Pterygota</taxon>
        <taxon>Neoptera</taxon>
        <taxon>Endopterygota</taxon>
        <taxon>Coleoptera</taxon>
        <taxon>Polyphaga</taxon>
        <taxon>Cucujiformia</taxon>
        <taxon>Chrysomeloidea</taxon>
        <taxon>Chrysomelidae</taxon>
        <taxon>Bruchinae</taxon>
        <taxon>Bruchini</taxon>
        <taxon>Callosobruchus</taxon>
    </lineage>
</organism>
<comment type="function">
    <text evidence="5">Hydrolase that can remove 'Lys-48'-linked conjugated ubiquitin from proteins.</text>
</comment>
<evidence type="ECO:0000313" key="8">
    <source>
        <dbReference type="EMBL" id="VEN56018.1"/>
    </source>
</evidence>
<evidence type="ECO:0000256" key="2">
    <source>
        <dbReference type="ARBA" id="ARBA00022670"/>
    </source>
</evidence>
<dbReference type="InterPro" id="IPR039785">
    <property type="entry name" value="MINY3/4"/>
</dbReference>
<dbReference type="EMBL" id="CAACVG010010521">
    <property type="protein sequence ID" value="VEN56018.1"/>
    <property type="molecule type" value="Genomic_DNA"/>
</dbReference>
<keyword evidence="10" id="KW-1185">Reference proteome</keyword>
<dbReference type="GO" id="GO:0004843">
    <property type="term" value="F:cysteine-type deubiquitinase activity"/>
    <property type="evidence" value="ECO:0007669"/>
    <property type="project" value="UniProtKB-UniRule"/>
</dbReference>
<evidence type="ECO:0000313" key="10">
    <source>
        <dbReference type="Proteomes" id="UP000410492"/>
    </source>
</evidence>
<evidence type="ECO:0000259" key="7">
    <source>
        <dbReference type="SMART" id="SM01174"/>
    </source>
</evidence>
<dbReference type="PANTHER" id="PTHR12473:SF17">
    <property type="entry name" value="UBIQUITIN CARBOXYL-TERMINAL HYDROLASE MINDY-3"/>
    <property type="match status" value="1"/>
</dbReference>
<evidence type="ECO:0000256" key="4">
    <source>
        <dbReference type="ARBA" id="ARBA00022807"/>
    </source>
</evidence>
<evidence type="ECO:0000256" key="5">
    <source>
        <dbReference type="RuleBase" id="RU367088"/>
    </source>
</evidence>
<dbReference type="OrthoDB" id="9981542at2759"/>
<gene>
    <name evidence="8" type="ORF">CALMAC_LOCUS15026</name>
    <name evidence="9" type="ORF">CALMAC_LOCUS20492</name>
</gene>
<dbReference type="Pfam" id="PF13898">
    <property type="entry name" value="MINDY-3_4_CD"/>
    <property type="match status" value="1"/>
</dbReference>
<keyword evidence="5" id="KW-0833">Ubl conjugation pathway</keyword>
<evidence type="ECO:0000256" key="3">
    <source>
        <dbReference type="ARBA" id="ARBA00022801"/>
    </source>
</evidence>
<comment type="catalytic activity">
    <reaction evidence="5">
        <text>Thiol-dependent hydrolysis of ester, thioester, amide, peptide and isopeptide bonds formed by the C-terminal Gly of ubiquitin (a 76-residue protein attached to proteins as an intracellular targeting signal).</text>
        <dbReference type="EC" id="3.4.19.12"/>
    </reaction>
</comment>
<name>A0A653DU64_CALMS</name>